<dbReference type="AlphaFoldDB" id="A0AAV9WNQ2"/>
<sequence length="668" mass="73141">MASPVSIGDAFLLAKLALTLGRTFTTGRKSAPAEFREIESQLYSISTALSALGDACKSDGLKLGIGGSGPPHNLQHFQTSGGVDSLLWMLKGCQDVLKHLEVVVDKYSSIRELDQNANGKNSGFRKWNSGIKKNWRKILWTTEGGDLASLQRSLSMHINCLDLALSVISNTQTTHIEHSVDNITLMLTEIHTWLAANARNQSFGTQNINTTHNPTTVSIVGASLFSIRFKVSAKSSNGLEALCPNASVHPLWGKKHDRGDSSSGGSQGQLFKCHCSIQVGQSAPDPCGIDSLNISPFTFTLRRTGSPITWMVYNAANRSTNRVLSLVIENIPAQSIHEFEASFINILATKNARSMLRPGFGTTLAYLTIGESNINEHRVLNLLSDLEQIRGKVDEITFTINRQSYVRAGIATIQLMHYKASKSDFVPGHIIDPADLLPLDTAELEITYVKESNPDIEKSILYLSYQTVVKCSLGSSTVQLDGIVCAGLTSTNQENIIRGVDVSIQLASSQAAGELQRKIQQMKTELFIMSLKKPRPDERLALKLQAKGFHTDQVDIADCEISIVQSEPSGNLRLIIISNDERTILSQELAKDFMNSVEGIPRFTSPTYVVQVLGHGTREIRTYRNGFRMVDFSEVRRDQLFGLGLAVLSGNATPPAQICQESLSHGTQ</sequence>
<evidence type="ECO:0008006" key="4">
    <source>
        <dbReference type="Google" id="ProtNLM"/>
    </source>
</evidence>
<feature type="signal peptide" evidence="1">
    <location>
        <begin position="1"/>
        <end position="21"/>
    </location>
</feature>
<name>A0AAV9WNQ2_9PEZI</name>
<dbReference type="EMBL" id="JAVHJL010000001">
    <property type="protein sequence ID" value="KAK6511160.1"/>
    <property type="molecule type" value="Genomic_DNA"/>
</dbReference>
<gene>
    <name evidence="2" type="ORF">TWF481_000082</name>
</gene>
<reference evidence="2 3" key="1">
    <citation type="submission" date="2023-08" db="EMBL/GenBank/DDBJ databases">
        <authorList>
            <person name="Palmer J.M."/>
        </authorList>
    </citation>
    <scope>NUCLEOTIDE SEQUENCE [LARGE SCALE GENOMIC DNA]</scope>
    <source>
        <strain evidence="2 3">TWF481</strain>
    </source>
</reference>
<keyword evidence="1" id="KW-0732">Signal</keyword>
<dbReference type="Proteomes" id="UP001370758">
    <property type="component" value="Unassembled WGS sequence"/>
</dbReference>
<feature type="chain" id="PRO_5043620227" description="Fungal N-terminal domain-containing protein" evidence="1">
    <location>
        <begin position="22"/>
        <end position="668"/>
    </location>
</feature>
<proteinExistence type="predicted"/>
<dbReference type="PANTHER" id="PTHR38886:SF1">
    <property type="entry name" value="NACHT-NTPASE AND P-LOOP NTPASES N-TERMINAL DOMAIN-CONTAINING PROTEIN"/>
    <property type="match status" value="1"/>
</dbReference>
<evidence type="ECO:0000313" key="3">
    <source>
        <dbReference type="Proteomes" id="UP001370758"/>
    </source>
</evidence>
<comment type="caution">
    <text evidence="2">The sequence shown here is derived from an EMBL/GenBank/DDBJ whole genome shotgun (WGS) entry which is preliminary data.</text>
</comment>
<dbReference type="PANTHER" id="PTHR38886">
    <property type="entry name" value="SESA DOMAIN-CONTAINING PROTEIN"/>
    <property type="match status" value="1"/>
</dbReference>
<protein>
    <recommendedName>
        <fullName evidence="4">Fungal N-terminal domain-containing protein</fullName>
    </recommendedName>
</protein>
<accession>A0AAV9WNQ2</accession>
<evidence type="ECO:0000313" key="2">
    <source>
        <dbReference type="EMBL" id="KAK6511160.1"/>
    </source>
</evidence>
<evidence type="ECO:0000256" key="1">
    <source>
        <dbReference type="SAM" id="SignalP"/>
    </source>
</evidence>
<organism evidence="2 3">
    <name type="scientific">Arthrobotrys musiformis</name>
    <dbReference type="NCBI Taxonomy" id="47236"/>
    <lineage>
        <taxon>Eukaryota</taxon>
        <taxon>Fungi</taxon>
        <taxon>Dikarya</taxon>
        <taxon>Ascomycota</taxon>
        <taxon>Pezizomycotina</taxon>
        <taxon>Orbiliomycetes</taxon>
        <taxon>Orbiliales</taxon>
        <taxon>Orbiliaceae</taxon>
        <taxon>Arthrobotrys</taxon>
    </lineage>
</organism>
<keyword evidence="3" id="KW-1185">Reference proteome</keyword>